<dbReference type="EMBL" id="AJWY01008777">
    <property type="protein sequence ID" value="EKC60266.1"/>
    <property type="molecule type" value="Genomic_DNA"/>
</dbReference>
<evidence type="ECO:0000313" key="2">
    <source>
        <dbReference type="EMBL" id="EKC60266.1"/>
    </source>
</evidence>
<dbReference type="AlphaFoldDB" id="K1TLQ2"/>
<dbReference type="Pfam" id="PF12010">
    <property type="entry name" value="DUF3502"/>
    <property type="match status" value="1"/>
</dbReference>
<gene>
    <name evidence="2" type="ORF">LEA_12951</name>
</gene>
<comment type="caution">
    <text evidence="2">The sequence shown here is derived from an EMBL/GenBank/DDBJ whole genome shotgun (WGS) entry which is preliminary data.</text>
</comment>
<name>K1TLQ2_9ZZZZ</name>
<sequence length="228" mass="25831">YNEGLIPKDILTNTVTLPFQANMSSLMRGTCGTTLIENEPGLQTVVPEGKTAEYYISPDKPIYKNSYENTAFQVPVTSDKADRVAMFVNLLQKNTELANLFAYGIEGTDYELIDGKVSKINNDELFYEWMIYNVNISTPSTAYTDEFMEVYKNWDNGAKPSATFGFNIDYSNIKTEKAQIDSVWDELAKPMLAGLKDYDSNIDELRSALKAAGWDTYVAEIRKQYDEF</sequence>
<feature type="non-terminal residue" evidence="2">
    <location>
        <position position="1"/>
    </location>
</feature>
<reference evidence="2" key="1">
    <citation type="journal article" date="2013" name="Environ. Microbiol.">
        <title>Microbiota from the distal guts of lean and obese adolescents exhibit partial functional redundancy besides clear differences in community structure.</title>
        <authorList>
            <person name="Ferrer M."/>
            <person name="Ruiz A."/>
            <person name="Lanza F."/>
            <person name="Haange S.B."/>
            <person name="Oberbach A."/>
            <person name="Till H."/>
            <person name="Bargiela R."/>
            <person name="Campoy C."/>
            <person name="Segura M.T."/>
            <person name="Richter M."/>
            <person name="von Bergen M."/>
            <person name="Seifert J."/>
            <person name="Suarez A."/>
        </authorList>
    </citation>
    <scope>NUCLEOTIDE SEQUENCE</scope>
</reference>
<evidence type="ECO:0000259" key="1">
    <source>
        <dbReference type="Pfam" id="PF12010"/>
    </source>
</evidence>
<dbReference type="SUPFAM" id="SSF53850">
    <property type="entry name" value="Periplasmic binding protein-like II"/>
    <property type="match status" value="1"/>
</dbReference>
<feature type="non-terminal residue" evidence="2">
    <location>
        <position position="228"/>
    </location>
</feature>
<feature type="domain" description="DUF3502" evidence="1">
    <location>
        <begin position="163"/>
        <end position="228"/>
    </location>
</feature>
<organism evidence="2">
    <name type="scientific">human gut metagenome</name>
    <dbReference type="NCBI Taxonomy" id="408170"/>
    <lineage>
        <taxon>unclassified sequences</taxon>
        <taxon>metagenomes</taxon>
        <taxon>organismal metagenomes</taxon>
    </lineage>
</organism>
<dbReference type="InterPro" id="IPR022627">
    <property type="entry name" value="DUF3502"/>
</dbReference>
<protein>
    <submittedName>
        <fullName evidence="2">Extracellular solute-binding protein family 1</fullName>
    </submittedName>
</protein>
<dbReference type="Gene3D" id="3.40.190.10">
    <property type="entry name" value="Periplasmic binding protein-like II"/>
    <property type="match status" value="1"/>
</dbReference>
<proteinExistence type="predicted"/>
<accession>K1TLQ2</accession>